<proteinExistence type="predicted"/>
<accession>A0A4P9ZNT4</accession>
<protein>
    <submittedName>
        <fullName evidence="3">Uncharacterized protein</fullName>
    </submittedName>
</protein>
<feature type="region of interest" description="Disordered" evidence="2">
    <location>
        <begin position="352"/>
        <end position="383"/>
    </location>
</feature>
<evidence type="ECO:0000256" key="2">
    <source>
        <dbReference type="SAM" id="MobiDB-lite"/>
    </source>
</evidence>
<evidence type="ECO:0000256" key="1">
    <source>
        <dbReference type="SAM" id="Coils"/>
    </source>
</evidence>
<feature type="compositionally biased region" description="Basic residues" evidence="2">
    <location>
        <begin position="365"/>
        <end position="383"/>
    </location>
</feature>
<keyword evidence="1" id="KW-0175">Coiled coil</keyword>
<feature type="coiled-coil region" evidence="1">
    <location>
        <begin position="202"/>
        <end position="236"/>
    </location>
</feature>
<dbReference type="EMBL" id="ML002965">
    <property type="protein sequence ID" value="RKP35084.1"/>
    <property type="molecule type" value="Genomic_DNA"/>
</dbReference>
<keyword evidence="4" id="KW-1185">Reference proteome</keyword>
<reference evidence="4" key="1">
    <citation type="journal article" date="2018" name="Nat. Microbiol.">
        <title>Leveraging single-cell genomics to expand the fungal tree of life.</title>
        <authorList>
            <person name="Ahrendt S.R."/>
            <person name="Quandt C.A."/>
            <person name="Ciobanu D."/>
            <person name="Clum A."/>
            <person name="Salamov A."/>
            <person name="Andreopoulos B."/>
            <person name="Cheng J.F."/>
            <person name="Woyke T."/>
            <person name="Pelin A."/>
            <person name="Henrissat B."/>
            <person name="Reynolds N.K."/>
            <person name="Benny G.L."/>
            <person name="Smith M.E."/>
            <person name="James T.Y."/>
            <person name="Grigoriev I.V."/>
        </authorList>
    </citation>
    <scope>NUCLEOTIDE SEQUENCE [LARGE SCALE GENOMIC DNA]</scope>
    <source>
        <strain evidence="4">RSA 468</strain>
    </source>
</reference>
<evidence type="ECO:0000313" key="3">
    <source>
        <dbReference type="EMBL" id="RKP35084.1"/>
    </source>
</evidence>
<organism evidence="3 4">
    <name type="scientific">Dimargaris cristalligena</name>
    <dbReference type="NCBI Taxonomy" id="215637"/>
    <lineage>
        <taxon>Eukaryota</taxon>
        <taxon>Fungi</taxon>
        <taxon>Fungi incertae sedis</taxon>
        <taxon>Zoopagomycota</taxon>
        <taxon>Kickxellomycotina</taxon>
        <taxon>Dimargaritomycetes</taxon>
        <taxon>Dimargaritales</taxon>
        <taxon>Dimargaritaceae</taxon>
        <taxon>Dimargaris</taxon>
    </lineage>
</organism>
<evidence type="ECO:0000313" key="4">
    <source>
        <dbReference type="Proteomes" id="UP000268162"/>
    </source>
</evidence>
<feature type="coiled-coil region" evidence="1">
    <location>
        <begin position="45"/>
        <end position="124"/>
    </location>
</feature>
<dbReference type="Proteomes" id="UP000268162">
    <property type="component" value="Unassembled WGS sequence"/>
</dbReference>
<dbReference type="AlphaFoldDB" id="A0A4P9ZNT4"/>
<sequence length="383" mass="43941">MRHTRLADTTHELTQVSNKAAQQAQLDDKRRLADEKALAEQHAHLQKLEQTLGEKETLITDLQRQLQDKKAGTLAPPEAKRFHNRIYQLEQHVLQYEQELKEVRTKANEEYMSLQREKRKVNDATEDYKHQFETLSVVVETLRSQLLDAETGHEQAIHQLESQNQFLQKNHRPIYDELYLTQGTQSTLNTGHPSLKQKIKHITHLKEENSHLKRDLQALEKQRDSFRLRISHLERDLEAYQAVGISGHQLMKMGGPVTSNNVTPGSVRAKIGVFTGQENHSNLCTPYRSTKIARTIAPLTQVRPAIFNQTDLAVPNNRRISDQSTLKQRIDQLLLTARQGTVTKVAVMNDRKRPLPASPLSSRLPGKRTRVMGGNTRKRERLS</sequence>
<name>A0A4P9ZNT4_9FUNG</name>
<gene>
    <name evidence="3" type="ORF">BJ085DRAFT_35115</name>
</gene>